<evidence type="ECO:0000313" key="2">
    <source>
        <dbReference type="Proteomes" id="UP001610444"/>
    </source>
</evidence>
<dbReference type="Proteomes" id="UP001610444">
    <property type="component" value="Unassembled WGS sequence"/>
</dbReference>
<keyword evidence="2" id="KW-1185">Reference proteome</keyword>
<dbReference type="RefSeq" id="XP_070894557.1">
    <property type="nucleotide sequence ID" value="XM_071043462.1"/>
</dbReference>
<reference evidence="1 2" key="1">
    <citation type="submission" date="2024-07" db="EMBL/GenBank/DDBJ databases">
        <title>Section-level genome sequencing and comparative genomics of Aspergillus sections Usti and Cavernicolus.</title>
        <authorList>
            <consortium name="Lawrence Berkeley National Laboratory"/>
            <person name="Nybo J.L."/>
            <person name="Vesth T.C."/>
            <person name="Theobald S."/>
            <person name="Frisvad J.C."/>
            <person name="Larsen T.O."/>
            <person name="Kjaerboelling I."/>
            <person name="Rothschild-Mancinelli K."/>
            <person name="Lyhne E.K."/>
            <person name="Kogle M.E."/>
            <person name="Barry K."/>
            <person name="Clum A."/>
            <person name="Na H."/>
            <person name="Ledsgaard L."/>
            <person name="Lin J."/>
            <person name="Lipzen A."/>
            <person name="Kuo A."/>
            <person name="Riley R."/>
            <person name="Mondo S."/>
            <person name="LaButti K."/>
            <person name="Haridas S."/>
            <person name="Pangalinan J."/>
            <person name="Salamov A.A."/>
            <person name="Simmons B.A."/>
            <person name="Magnuson J.K."/>
            <person name="Chen J."/>
            <person name="Drula E."/>
            <person name="Henrissat B."/>
            <person name="Wiebenga A."/>
            <person name="Lubbers R.J."/>
            <person name="Gomes A.C."/>
            <person name="Macurrencykelacurrency M.R."/>
            <person name="Stajich J."/>
            <person name="Grigoriev I.V."/>
            <person name="Mortensen U.H."/>
            <person name="De vries R.P."/>
            <person name="Baker S.E."/>
            <person name="Andersen M.R."/>
        </authorList>
    </citation>
    <scope>NUCLEOTIDE SEQUENCE [LARGE SCALE GENOMIC DNA]</scope>
    <source>
        <strain evidence="1 2">CBS 756.74</strain>
    </source>
</reference>
<dbReference type="EMBL" id="JBFXLR010000057">
    <property type="protein sequence ID" value="KAL2841462.1"/>
    <property type="molecule type" value="Genomic_DNA"/>
</dbReference>
<protein>
    <submittedName>
        <fullName evidence="1">Uncharacterized protein</fullName>
    </submittedName>
</protein>
<accession>A0ABR4JN41</accession>
<organism evidence="1 2">
    <name type="scientific">Aspergillus pseudodeflectus</name>
    <dbReference type="NCBI Taxonomy" id="176178"/>
    <lineage>
        <taxon>Eukaryota</taxon>
        <taxon>Fungi</taxon>
        <taxon>Dikarya</taxon>
        <taxon>Ascomycota</taxon>
        <taxon>Pezizomycotina</taxon>
        <taxon>Eurotiomycetes</taxon>
        <taxon>Eurotiomycetidae</taxon>
        <taxon>Eurotiales</taxon>
        <taxon>Aspergillaceae</taxon>
        <taxon>Aspergillus</taxon>
        <taxon>Aspergillus subgen. Nidulantes</taxon>
    </lineage>
</organism>
<evidence type="ECO:0000313" key="1">
    <source>
        <dbReference type="EMBL" id="KAL2841462.1"/>
    </source>
</evidence>
<name>A0ABR4JN41_9EURO</name>
<proteinExistence type="predicted"/>
<comment type="caution">
    <text evidence="1">The sequence shown here is derived from an EMBL/GenBank/DDBJ whole genome shotgun (WGS) entry which is preliminary data.</text>
</comment>
<gene>
    <name evidence="1" type="ORF">BJX68DRAFT_258072</name>
</gene>
<dbReference type="GeneID" id="98158626"/>
<sequence>MIRIFGNLWLQDPEQALPAKELLHTRRLLALIQAFEARQIEEARAKRTKGSGELDAPIACHLYNPTFSVDDPSRQETEDFSNFSLVQLKSAGFSTENNCLIFDHIARRDASKHCRDVYPDDLLDIHEEFTFALRAATKAKVEVCWGANVRQRMLKKVCLEHLRLWGDFTGMVLYLELTPRKTSLVRFVIFVAHPQRFMYVKSDGENARAWRQRFGAPQDQALVVAARLCDIHISPSFYELDSRLLQNLCVPREISARRNVWKGQAVIQLSKAFPDAIISAETSHRFRVTGEDQAALRQVLTLIKPVQFSEAASIPNLTDDRVLRNTRLRKIADFWKELRMLLSAFTYPSCVALHKAQTDGVQAIATLSEQLPEELQDLDCWDWEDLPRPFVNFIQSQNGLKFNKREISSRPDLELAFCLLQKCEGNPRSLNIVALAASVLTAYGWMITRSRKPSVDSKIILRASPYDIVARKCSGCGKQHLDDPFAYWSIFDPDRYIFCKEALKKKNVDQFDAWFLLRATELGALPSELEVICQGCGETRSVRARPDIYFNEDLSIAGRIAALIEAQKLLEDDKSVTRKRTASEMYDEVLV</sequence>